<dbReference type="Gene3D" id="2.60.120.200">
    <property type="match status" value="1"/>
</dbReference>
<dbReference type="Gene3D" id="2.60.40.10">
    <property type="entry name" value="Immunoglobulins"/>
    <property type="match status" value="1"/>
</dbReference>
<dbReference type="InterPro" id="IPR050546">
    <property type="entry name" value="Glycosyl_Hydrlase_16"/>
</dbReference>
<dbReference type="CDD" id="cd00063">
    <property type="entry name" value="FN3"/>
    <property type="match status" value="1"/>
</dbReference>
<dbReference type="InterPro" id="IPR000757">
    <property type="entry name" value="Beta-glucanase-like"/>
</dbReference>
<dbReference type="SUPFAM" id="SSF49265">
    <property type="entry name" value="Fibronectin type III"/>
    <property type="match status" value="1"/>
</dbReference>
<evidence type="ECO:0000256" key="1">
    <source>
        <dbReference type="ARBA" id="ARBA00006865"/>
    </source>
</evidence>
<dbReference type="CDD" id="cd08023">
    <property type="entry name" value="GH16_laminarinase_like"/>
    <property type="match status" value="1"/>
</dbReference>
<reference evidence="2" key="1">
    <citation type="submission" date="2021-01" db="EMBL/GenBank/DDBJ databases">
        <title>Draft genome sequence of Acholeplasmataceae bacterium strain Mahy22.</title>
        <authorList>
            <person name="Watanabe M."/>
            <person name="Kojima H."/>
            <person name="Fukui M."/>
        </authorList>
    </citation>
    <scope>NUCLEOTIDE SEQUENCE</scope>
    <source>
        <strain evidence="2">Mahy22</strain>
    </source>
</reference>
<evidence type="ECO:0000313" key="2">
    <source>
        <dbReference type="EMBL" id="BCR35798.1"/>
    </source>
</evidence>
<dbReference type="InterPro" id="IPR013320">
    <property type="entry name" value="ConA-like_dom_sf"/>
</dbReference>
<dbReference type="InterPro" id="IPR036116">
    <property type="entry name" value="FN3_sf"/>
</dbReference>
<protein>
    <submittedName>
        <fullName evidence="2">Uncharacterized protein</fullName>
    </submittedName>
</protein>
<dbReference type="AlphaFoldDB" id="A0A7U9TIE1"/>
<comment type="similarity">
    <text evidence="1">Belongs to the glycosyl hydrolase 16 family.</text>
</comment>
<dbReference type="PANTHER" id="PTHR10963">
    <property type="entry name" value="GLYCOSYL HYDROLASE-RELATED"/>
    <property type="match status" value="1"/>
</dbReference>
<dbReference type="Proteomes" id="UP000620133">
    <property type="component" value="Chromosome"/>
</dbReference>
<proteinExistence type="inferred from homology"/>
<dbReference type="InterPro" id="IPR003961">
    <property type="entry name" value="FN3_dom"/>
</dbReference>
<dbReference type="SUPFAM" id="SSF49899">
    <property type="entry name" value="Concanavalin A-like lectins/glucanases"/>
    <property type="match status" value="1"/>
</dbReference>
<name>A0A7U9TIE1_9MOLU</name>
<dbReference type="EMBL" id="AP024412">
    <property type="protein sequence ID" value="BCR35798.1"/>
    <property type="molecule type" value="Genomic_DNA"/>
</dbReference>
<dbReference type="KEGG" id="manr:MPAN_006910"/>
<dbReference type="RefSeq" id="WP_176238633.1">
    <property type="nucleotide sequence ID" value="NZ_AP024412.1"/>
</dbReference>
<evidence type="ECO:0000313" key="3">
    <source>
        <dbReference type="Proteomes" id="UP000620133"/>
    </source>
</evidence>
<dbReference type="GO" id="GO:0004553">
    <property type="term" value="F:hydrolase activity, hydrolyzing O-glycosyl compounds"/>
    <property type="evidence" value="ECO:0007669"/>
    <property type="project" value="InterPro"/>
</dbReference>
<organism evidence="2 3">
    <name type="scientific">Mariniplasma anaerobium</name>
    <dbReference type="NCBI Taxonomy" id="2735436"/>
    <lineage>
        <taxon>Bacteria</taxon>
        <taxon>Bacillati</taxon>
        <taxon>Mycoplasmatota</taxon>
        <taxon>Mollicutes</taxon>
        <taxon>Acholeplasmatales</taxon>
        <taxon>Acholeplasmataceae</taxon>
        <taxon>Mariniplasma</taxon>
    </lineage>
</organism>
<keyword evidence="3" id="KW-1185">Reference proteome</keyword>
<dbReference type="PROSITE" id="PS51257">
    <property type="entry name" value="PROKAR_LIPOPROTEIN"/>
    <property type="match status" value="1"/>
</dbReference>
<dbReference type="PROSITE" id="PS51762">
    <property type="entry name" value="GH16_2"/>
    <property type="match status" value="1"/>
</dbReference>
<gene>
    <name evidence="2" type="ORF">MPAN_006910</name>
</gene>
<accession>A0A7U9TIE1</accession>
<dbReference type="InterPro" id="IPR013783">
    <property type="entry name" value="Ig-like_fold"/>
</dbReference>
<dbReference type="PANTHER" id="PTHR10963:SF55">
    <property type="entry name" value="GLYCOSIDE HYDROLASE FAMILY 16 PROTEIN"/>
    <property type="match status" value="1"/>
</dbReference>
<dbReference type="Pfam" id="PF00722">
    <property type="entry name" value="Glyco_hydro_16"/>
    <property type="match status" value="1"/>
</dbReference>
<sequence length="374" mass="42385">MKKVLSLVLLLFILVGCNPSEGPISTVDPLVPAEGCSQPTLEGGWVCTWADEFEGDEVDLDKWNFEVNDYGGGNNELQYYTEKNAQIVDGKLVITAIKEDYLTRDYTSSRLTTKYKGDFRYGRIVVSAKLPTGAGTWPAIWMMPTLNAYGSWPNSGEIDIMEYVGRDPQNVFSTIHTEKFNHQDGTQIGYDITVPTAETEFHTYEIIWNPGEIITYVDGVSFATFRYTAQFNQDVAYYEAFPFDQDFFLILNLALGGGFGGTVDDSIFPTAFEIDYVRVYKYDYGTIDKEVPSNIEDLQISQLKNTIYWDASSDDYGVEKYAIYVDDELYDFANLNQYTFDRLVKGQSYQIKVQAIDFVGNASEISQILSFTYL</sequence>
<dbReference type="GO" id="GO:0005975">
    <property type="term" value="P:carbohydrate metabolic process"/>
    <property type="evidence" value="ECO:0007669"/>
    <property type="project" value="InterPro"/>
</dbReference>